<dbReference type="STRING" id="362837.SCANT_v1c01790"/>
<keyword evidence="2" id="KW-0482">Metalloprotease</keyword>
<dbReference type="InterPro" id="IPR002725">
    <property type="entry name" value="YgjP-like_metallopeptidase"/>
</dbReference>
<dbReference type="InterPro" id="IPR053136">
    <property type="entry name" value="UTP_pyrophosphatase-like"/>
</dbReference>
<organism evidence="2 3">
    <name type="scientific">Spiroplasma cantharicola</name>
    <dbReference type="NCBI Taxonomy" id="362837"/>
    <lineage>
        <taxon>Bacteria</taxon>
        <taxon>Bacillati</taxon>
        <taxon>Mycoplasmatota</taxon>
        <taxon>Mollicutes</taxon>
        <taxon>Entomoplasmatales</taxon>
        <taxon>Spiroplasmataceae</taxon>
        <taxon>Spiroplasma</taxon>
    </lineage>
</organism>
<dbReference type="Gene3D" id="3.30.2010.10">
    <property type="entry name" value="Metalloproteases ('zincins'), catalytic domain"/>
    <property type="match status" value="1"/>
</dbReference>
<dbReference type="RefSeq" id="WP_053945863.1">
    <property type="nucleotide sequence ID" value="NZ_CP012622.1"/>
</dbReference>
<evidence type="ECO:0000259" key="1">
    <source>
        <dbReference type="Pfam" id="PF01863"/>
    </source>
</evidence>
<proteinExistence type="predicted"/>
<dbReference type="PATRIC" id="fig|362837.3.peg.180"/>
<dbReference type="KEGG" id="scj:SCANT_v1c01790"/>
<dbReference type="OrthoDB" id="9811177at2"/>
<dbReference type="Proteomes" id="UP000063919">
    <property type="component" value="Chromosome"/>
</dbReference>
<keyword evidence="2" id="KW-0378">Hydrolase</keyword>
<gene>
    <name evidence="2" type="ORF">SCANT_v1c01790</name>
</gene>
<name>A0A0M5KLE1_9MOLU</name>
<evidence type="ECO:0000313" key="2">
    <source>
        <dbReference type="EMBL" id="ALD66089.1"/>
    </source>
</evidence>
<sequence length="229" mass="27884">MQKERKRVKLNKSLSYKGQQIEYCLTLKDQKFIRLKLEDTSINVSAPFHAYDWEIEQLIYKNIQKIQKIIDYREKNQFFLISENGFVKMNDQKYAARFLEKIDRKEKLDFKLYETKEETVKRMYKKLSINYFFYFESVINKYKQIMNLDFKNLSVKVMKGKWGVCFPEKSKIVLNTRLIHFPTVALEYVVIHELSHLVHKNHSKDFWRHVERYMPNYKKVSEILKVNVL</sequence>
<accession>A0A0M5KLE1</accession>
<dbReference type="PANTHER" id="PTHR30399">
    <property type="entry name" value="UNCHARACTERIZED PROTEIN YGJP"/>
    <property type="match status" value="1"/>
</dbReference>
<dbReference type="EMBL" id="CP012622">
    <property type="protein sequence ID" value="ALD66089.1"/>
    <property type="molecule type" value="Genomic_DNA"/>
</dbReference>
<keyword evidence="2" id="KW-0645">Protease</keyword>
<dbReference type="GO" id="GO:0008237">
    <property type="term" value="F:metallopeptidase activity"/>
    <property type="evidence" value="ECO:0007669"/>
    <property type="project" value="UniProtKB-KW"/>
</dbReference>
<keyword evidence="3" id="KW-1185">Reference proteome</keyword>
<dbReference type="CDD" id="cd07344">
    <property type="entry name" value="M48_yhfN_like"/>
    <property type="match status" value="1"/>
</dbReference>
<dbReference type="GO" id="GO:0006508">
    <property type="term" value="P:proteolysis"/>
    <property type="evidence" value="ECO:0007669"/>
    <property type="project" value="UniProtKB-KW"/>
</dbReference>
<evidence type="ECO:0000313" key="3">
    <source>
        <dbReference type="Proteomes" id="UP000063919"/>
    </source>
</evidence>
<protein>
    <submittedName>
        <fullName evidence="2">Zinc metalloprotease</fullName>
    </submittedName>
</protein>
<dbReference type="Pfam" id="PF01863">
    <property type="entry name" value="YgjP-like"/>
    <property type="match status" value="1"/>
</dbReference>
<dbReference type="PANTHER" id="PTHR30399:SF1">
    <property type="entry name" value="UTP PYROPHOSPHATASE"/>
    <property type="match status" value="1"/>
</dbReference>
<feature type="domain" description="YgjP-like metallopeptidase" evidence="1">
    <location>
        <begin position="33"/>
        <end position="225"/>
    </location>
</feature>
<reference evidence="2 3" key="1">
    <citation type="journal article" date="2015" name="Genome Announc.">
        <title>Complete Genome Sequence of Spiroplasma cantharicola CC-1T (DSM 21588), a Bacterium Isolated from Soldier Beetle (Cantharis carolinus).</title>
        <authorList>
            <person name="Lo W.S."/>
            <person name="Liu P.Y."/>
            <person name="Kuo C.H."/>
        </authorList>
    </citation>
    <scope>NUCLEOTIDE SEQUENCE [LARGE SCALE GENOMIC DNA]</scope>
    <source>
        <strain evidence="2 3">CC-1</strain>
    </source>
</reference>
<dbReference type="AlphaFoldDB" id="A0A0M5KLE1"/>